<organism evidence="2 3">
    <name type="scientific">Microthyrium microscopicum</name>
    <dbReference type="NCBI Taxonomy" id="703497"/>
    <lineage>
        <taxon>Eukaryota</taxon>
        <taxon>Fungi</taxon>
        <taxon>Dikarya</taxon>
        <taxon>Ascomycota</taxon>
        <taxon>Pezizomycotina</taxon>
        <taxon>Dothideomycetes</taxon>
        <taxon>Dothideomycetes incertae sedis</taxon>
        <taxon>Microthyriales</taxon>
        <taxon>Microthyriaceae</taxon>
        <taxon>Microthyrium</taxon>
    </lineage>
</organism>
<proteinExistence type="predicted"/>
<gene>
    <name evidence="2" type="ORF">BT63DRAFT_451535</name>
</gene>
<feature type="signal peptide" evidence="1">
    <location>
        <begin position="1"/>
        <end position="19"/>
    </location>
</feature>
<dbReference type="Proteomes" id="UP000799302">
    <property type="component" value="Unassembled WGS sequence"/>
</dbReference>
<evidence type="ECO:0000313" key="3">
    <source>
        <dbReference type="Proteomes" id="UP000799302"/>
    </source>
</evidence>
<reference evidence="2" key="1">
    <citation type="journal article" date="2020" name="Stud. Mycol.">
        <title>101 Dothideomycetes genomes: a test case for predicting lifestyles and emergence of pathogens.</title>
        <authorList>
            <person name="Haridas S."/>
            <person name="Albert R."/>
            <person name="Binder M."/>
            <person name="Bloem J."/>
            <person name="Labutti K."/>
            <person name="Salamov A."/>
            <person name="Andreopoulos B."/>
            <person name="Baker S."/>
            <person name="Barry K."/>
            <person name="Bills G."/>
            <person name="Bluhm B."/>
            <person name="Cannon C."/>
            <person name="Castanera R."/>
            <person name="Culley D."/>
            <person name="Daum C."/>
            <person name="Ezra D."/>
            <person name="Gonzalez J."/>
            <person name="Henrissat B."/>
            <person name="Kuo A."/>
            <person name="Liang C."/>
            <person name="Lipzen A."/>
            <person name="Lutzoni F."/>
            <person name="Magnuson J."/>
            <person name="Mondo S."/>
            <person name="Nolan M."/>
            <person name="Ohm R."/>
            <person name="Pangilinan J."/>
            <person name="Park H.-J."/>
            <person name="Ramirez L."/>
            <person name="Alfaro M."/>
            <person name="Sun H."/>
            <person name="Tritt A."/>
            <person name="Yoshinaga Y."/>
            <person name="Zwiers L.-H."/>
            <person name="Turgeon B."/>
            <person name="Goodwin S."/>
            <person name="Spatafora J."/>
            <person name="Crous P."/>
            <person name="Grigoriev I."/>
        </authorList>
    </citation>
    <scope>NUCLEOTIDE SEQUENCE</scope>
    <source>
        <strain evidence="2">CBS 115976</strain>
    </source>
</reference>
<name>A0A6A6UMI4_9PEZI</name>
<keyword evidence="1" id="KW-0732">Signal</keyword>
<keyword evidence="3" id="KW-1185">Reference proteome</keyword>
<evidence type="ECO:0000256" key="1">
    <source>
        <dbReference type="SAM" id="SignalP"/>
    </source>
</evidence>
<dbReference type="OrthoDB" id="5348716at2759"/>
<sequence>MHFITALTTITGLAAVASAGICPGFNYGISEPINMNPNEFQFTDDQTLRYEVYNTAPDCRVAYSTVQYPHSPSSAICHDSHLRCSPGPNVRNSELMDPENTNPGQIHFTNYIDQNGNNYACRSDPNSGSCYGHKVVACCRNDGRKRGEPGAINSNSTQAELQAFLEGKEDVKEIDGKVALPFKG</sequence>
<dbReference type="AlphaFoldDB" id="A0A6A6UMI4"/>
<feature type="chain" id="PRO_5025562861" evidence="1">
    <location>
        <begin position="20"/>
        <end position="184"/>
    </location>
</feature>
<protein>
    <submittedName>
        <fullName evidence="2">Uncharacterized protein</fullName>
    </submittedName>
</protein>
<evidence type="ECO:0000313" key="2">
    <source>
        <dbReference type="EMBL" id="KAF2673485.1"/>
    </source>
</evidence>
<accession>A0A6A6UMI4</accession>
<dbReference type="EMBL" id="MU004231">
    <property type="protein sequence ID" value="KAF2673485.1"/>
    <property type="molecule type" value="Genomic_DNA"/>
</dbReference>